<sequence length="129" mass="14174">MTLFPSLSSKLTMFKADNGSQSQALLRDTDFADMHARAFGDASKKASEGFEPTVSLQVEAIGFDTNQALTSRTLDNISLYEAGFAKYTSLCLKKNSNSCVLVRAYDQATLMATIYRIGPGSHSRMRIFN</sequence>
<proteinExistence type="predicted"/>
<name>A0A077R295_9BASI</name>
<reference evidence="1" key="1">
    <citation type="journal article" date="2014" name="Genome Biol. Evol.">
        <title>Gene Loss Rather Than Gene Gain Is Associated with a Host Jump from Monocots to Dicots in the Smut Fungus Melanopsichium pennsylvanicum.</title>
        <authorList>
            <person name="Sharma R."/>
            <person name="Mishra B."/>
            <person name="Runge F."/>
            <person name="Thines M."/>
        </authorList>
    </citation>
    <scope>NUCLEOTIDE SEQUENCE</scope>
    <source>
        <strain evidence="1">4</strain>
    </source>
</reference>
<dbReference type="EMBL" id="HG529696">
    <property type="protein sequence ID" value="CDI56645.1"/>
    <property type="molecule type" value="Genomic_DNA"/>
</dbReference>
<dbReference type="AlphaFoldDB" id="A0A077R295"/>
<organism evidence="1">
    <name type="scientific">Melanopsichium pennsylvanicum 4</name>
    <dbReference type="NCBI Taxonomy" id="1398559"/>
    <lineage>
        <taxon>Eukaryota</taxon>
        <taxon>Fungi</taxon>
        <taxon>Dikarya</taxon>
        <taxon>Basidiomycota</taxon>
        <taxon>Ustilaginomycotina</taxon>
        <taxon>Ustilaginomycetes</taxon>
        <taxon>Ustilaginales</taxon>
        <taxon>Ustilaginaceae</taxon>
        <taxon>Melanopsichium</taxon>
    </lineage>
</organism>
<evidence type="ECO:0000313" key="1">
    <source>
        <dbReference type="EMBL" id="CDI56645.1"/>
    </source>
</evidence>
<protein>
    <submittedName>
        <fullName evidence="1">Uncharacterized protein</fullName>
    </submittedName>
</protein>
<accession>A0A077R295</accession>